<protein>
    <recommendedName>
        <fullName evidence="3">DUF674 family protein</fullName>
    </recommendedName>
</protein>
<comment type="caution">
    <text evidence="1">The sequence shown here is derived from an EMBL/GenBank/DDBJ whole genome shotgun (WGS) entry which is preliminary data.</text>
</comment>
<keyword evidence="2" id="KW-1185">Reference proteome</keyword>
<dbReference type="PANTHER" id="PTHR33103:SF102">
    <property type="entry name" value="DUF674 FAMILY PROTEIN"/>
    <property type="match status" value="1"/>
</dbReference>
<dbReference type="InterPro" id="IPR007750">
    <property type="entry name" value="DUF674"/>
</dbReference>
<gene>
    <name evidence="1" type="ORF">Lalb_Chr03g0042911</name>
</gene>
<dbReference type="EMBL" id="WOCE01000003">
    <property type="protein sequence ID" value="KAE9618130.1"/>
    <property type="molecule type" value="Genomic_DNA"/>
</dbReference>
<dbReference type="Proteomes" id="UP000447434">
    <property type="component" value="Chromosome 3"/>
</dbReference>
<sequence length="456" mass="51379">MAAPLSRVKQVTLKILVDVKKNEVVYAEAGKDFVDVLLSFLTFPLGNIVRIVSNDSNMEKVSVGCLSSLYQSVANLEVKHFWSDTCKEMFLNPRNSSEDYCRNIKLNIDDTEKTRYFICQDLECSRKESGVLLSIFKNKRCKCGKLMDREILRKNTSLLNVEGFVHDSSTFTIFDDLKVIPDNVLRSVSEVSRMEDVNSIKILTVSVTQKEIVDLLKISLLSNTPLTDFFLRRKVFCQNMPQCRSIVAFNNVKAVPSPGERFIVLKVVRRKSNNKILFALAEDDFIDILLSFLTFPLGRVENMLKGNSCLGSIDNLYNSIVGLDSYRYLKSPDLKDMLVKSRLAQHFKLLNQIFPIDEVPIVNYYCYKGHSSIYSSTTYNSSSRESGFVKKPSLYIVTDDLVVKPGSSMSVLSFLTALGFSSSEVDEQIIKIGKTECLSLLKVSLISSSALTDVFG</sequence>
<dbReference type="Pfam" id="PF05056">
    <property type="entry name" value="DUF674"/>
    <property type="match status" value="1"/>
</dbReference>
<organism evidence="1 2">
    <name type="scientific">Lupinus albus</name>
    <name type="common">White lupine</name>
    <name type="synonym">Lupinus termis</name>
    <dbReference type="NCBI Taxonomy" id="3870"/>
    <lineage>
        <taxon>Eukaryota</taxon>
        <taxon>Viridiplantae</taxon>
        <taxon>Streptophyta</taxon>
        <taxon>Embryophyta</taxon>
        <taxon>Tracheophyta</taxon>
        <taxon>Spermatophyta</taxon>
        <taxon>Magnoliopsida</taxon>
        <taxon>eudicotyledons</taxon>
        <taxon>Gunneridae</taxon>
        <taxon>Pentapetalae</taxon>
        <taxon>rosids</taxon>
        <taxon>fabids</taxon>
        <taxon>Fabales</taxon>
        <taxon>Fabaceae</taxon>
        <taxon>Papilionoideae</taxon>
        <taxon>50 kb inversion clade</taxon>
        <taxon>genistoids sensu lato</taxon>
        <taxon>core genistoids</taxon>
        <taxon>Genisteae</taxon>
        <taxon>Lupinus</taxon>
    </lineage>
</organism>
<accession>A0A6A4QWB1</accession>
<evidence type="ECO:0008006" key="3">
    <source>
        <dbReference type="Google" id="ProtNLM"/>
    </source>
</evidence>
<dbReference type="PANTHER" id="PTHR33103">
    <property type="entry name" value="OS01G0153900 PROTEIN"/>
    <property type="match status" value="1"/>
</dbReference>
<dbReference type="OrthoDB" id="1099638at2759"/>
<evidence type="ECO:0000313" key="2">
    <source>
        <dbReference type="Proteomes" id="UP000447434"/>
    </source>
</evidence>
<proteinExistence type="predicted"/>
<evidence type="ECO:0000313" key="1">
    <source>
        <dbReference type="EMBL" id="KAE9618130.1"/>
    </source>
</evidence>
<reference evidence="2" key="1">
    <citation type="journal article" date="2020" name="Nat. Commun.">
        <title>Genome sequence of the cluster root forming white lupin.</title>
        <authorList>
            <person name="Hufnagel B."/>
            <person name="Marques A."/>
            <person name="Soriano A."/>
            <person name="Marques L."/>
            <person name="Divol F."/>
            <person name="Doumas P."/>
            <person name="Sallet E."/>
            <person name="Mancinotti D."/>
            <person name="Carrere S."/>
            <person name="Marande W."/>
            <person name="Arribat S."/>
            <person name="Keller J."/>
            <person name="Huneau C."/>
            <person name="Blein T."/>
            <person name="Aime D."/>
            <person name="Laguerre M."/>
            <person name="Taylor J."/>
            <person name="Schubert V."/>
            <person name="Nelson M."/>
            <person name="Geu-Flores F."/>
            <person name="Crespi M."/>
            <person name="Gallardo-Guerrero K."/>
            <person name="Delaux P.-M."/>
            <person name="Salse J."/>
            <person name="Berges H."/>
            <person name="Guyot R."/>
            <person name="Gouzy J."/>
            <person name="Peret B."/>
        </authorList>
    </citation>
    <scope>NUCLEOTIDE SEQUENCE [LARGE SCALE GENOMIC DNA]</scope>
    <source>
        <strain evidence="2">cv. Amiga</strain>
    </source>
</reference>
<dbReference type="AlphaFoldDB" id="A0A6A4QWB1"/>
<name>A0A6A4QWB1_LUPAL</name>